<feature type="transmembrane region" description="Helical" evidence="7">
    <location>
        <begin position="154"/>
        <end position="174"/>
    </location>
</feature>
<organism evidence="8 9">
    <name type="scientific">Rhodovulum sulfidophilum</name>
    <name type="common">Rhodobacter sulfidophilus</name>
    <dbReference type="NCBI Taxonomy" id="35806"/>
    <lineage>
        <taxon>Bacteria</taxon>
        <taxon>Pseudomonadati</taxon>
        <taxon>Pseudomonadota</taxon>
        <taxon>Alphaproteobacteria</taxon>
        <taxon>Rhodobacterales</taxon>
        <taxon>Paracoccaceae</taxon>
        <taxon>Rhodovulum</taxon>
    </lineage>
</organism>
<feature type="transmembrane region" description="Helical" evidence="7">
    <location>
        <begin position="379"/>
        <end position="403"/>
    </location>
</feature>
<dbReference type="AlphaFoldDB" id="A0A0D6B9H5"/>
<comment type="subcellular location">
    <subcellularLocation>
        <location evidence="1">Cell membrane</location>
        <topology evidence="1">Multi-pass membrane protein</topology>
    </subcellularLocation>
</comment>
<feature type="transmembrane region" description="Helical" evidence="7">
    <location>
        <begin position="220"/>
        <end position="237"/>
    </location>
</feature>
<proteinExistence type="inferred from homology"/>
<dbReference type="InterPro" id="IPR050833">
    <property type="entry name" value="Poly_Biosynth_Transport"/>
</dbReference>
<keyword evidence="5 7" id="KW-1133">Transmembrane helix</keyword>
<evidence type="ECO:0000256" key="3">
    <source>
        <dbReference type="ARBA" id="ARBA00022475"/>
    </source>
</evidence>
<keyword evidence="6 7" id="KW-0472">Membrane</keyword>
<feature type="transmembrane region" description="Helical" evidence="7">
    <location>
        <begin position="333"/>
        <end position="358"/>
    </location>
</feature>
<gene>
    <name evidence="8" type="ORF">NHU_04538</name>
</gene>
<sequence>MVQNPQPETGLKKRAMRGTVFSLAEFGAANLLRLVSNLILTRLLFPEAFGLMAIVQVFMTGLQMFSDVGIRTSITLSKSGDDPDYLNTAWTVQILRGAILLLAAFAISGPVADFYDEPLLAQLLPVVALNALFAGFMSTNMATANRHLRLGRQTALNIGSQVLALALNIVLAFWLRSVWALIWGGLASTLFMVVASHTLMPGIRNRLRWHRASLGELIRFGKWIFVSTIAGFLVNQADRAILGKFITLDKLGVYTIAFFFGSLPVLMARATLNRILGPLYRMRPPAESAANRRNVLMARRLAVGGLVALTVPLAYGGIFLIETLYDPRYALAGPMVVLFALAAPAQLVSLAYGAILLASGDSRRQFHLVGLTAAIQIPLLLIGVMTIGIPGVILAPALAALLVYPLRTRYLRLYNADDPLTDLAILAVSLVLNGHACWLAWDRILPLLD</sequence>
<evidence type="ECO:0000256" key="7">
    <source>
        <dbReference type="SAM" id="Phobius"/>
    </source>
</evidence>
<keyword evidence="3" id="KW-1003">Cell membrane</keyword>
<evidence type="ECO:0000256" key="6">
    <source>
        <dbReference type="ARBA" id="ARBA00023136"/>
    </source>
</evidence>
<feature type="transmembrane region" description="Helical" evidence="7">
    <location>
        <begin position="423"/>
        <end position="441"/>
    </location>
</feature>
<feature type="transmembrane region" description="Helical" evidence="7">
    <location>
        <begin position="252"/>
        <end position="272"/>
    </location>
</feature>
<keyword evidence="4 7" id="KW-0812">Transmembrane</keyword>
<keyword evidence="8" id="KW-0614">Plasmid</keyword>
<comment type="similarity">
    <text evidence="2">Belongs to the polysaccharide synthase family.</text>
</comment>
<dbReference type="PANTHER" id="PTHR30250">
    <property type="entry name" value="PST FAMILY PREDICTED COLANIC ACID TRANSPORTER"/>
    <property type="match status" value="1"/>
</dbReference>
<dbReference type="PANTHER" id="PTHR30250:SF10">
    <property type="entry name" value="LIPOPOLYSACCHARIDE BIOSYNTHESIS PROTEIN WZXC"/>
    <property type="match status" value="1"/>
</dbReference>
<dbReference type="KEGG" id="rsu:NHU_04538"/>
<evidence type="ECO:0000256" key="1">
    <source>
        <dbReference type="ARBA" id="ARBA00004651"/>
    </source>
</evidence>
<evidence type="ECO:0000313" key="8">
    <source>
        <dbReference type="EMBL" id="BAQ71651.1"/>
    </source>
</evidence>
<reference evidence="8 9" key="1">
    <citation type="submission" date="2015-02" db="EMBL/GenBank/DDBJ databases">
        <title>Genome sequene of Rhodovulum sulfidophilum DSM 2351.</title>
        <authorList>
            <person name="Nagao N."/>
        </authorList>
    </citation>
    <scope>NUCLEOTIDE SEQUENCE [LARGE SCALE GENOMIC DNA]</scope>
    <source>
        <strain evidence="8 9">DSM 2351</strain>
        <plasmid evidence="9">Plasmid Plasmid3 DNA</plasmid>
    </source>
</reference>
<dbReference type="PATRIC" id="fig|35806.4.peg.4655"/>
<feature type="transmembrane region" description="Helical" evidence="7">
    <location>
        <begin position="180"/>
        <end position="199"/>
    </location>
</feature>
<evidence type="ECO:0000313" key="9">
    <source>
        <dbReference type="Proteomes" id="UP000064912"/>
    </source>
</evidence>
<feature type="transmembrane region" description="Helical" evidence="7">
    <location>
        <begin position="85"/>
        <end position="107"/>
    </location>
</feature>
<dbReference type="Pfam" id="PF13440">
    <property type="entry name" value="Polysacc_synt_3"/>
    <property type="match status" value="1"/>
</dbReference>
<dbReference type="EMBL" id="AP014803">
    <property type="protein sequence ID" value="BAQ71651.1"/>
    <property type="molecule type" value="Genomic_DNA"/>
</dbReference>
<name>A0A0D6B9H5_RHOSU</name>
<evidence type="ECO:0000256" key="5">
    <source>
        <dbReference type="ARBA" id="ARBA00022989"/>
    </source>
</evidence>
<dbReference type="GO" id="GO:0005886">
    <property type="term" value="C:plasma membrane"/>
    <property type="evidence" value="ECO:0007669"/>
    <property type="project" value="UniProtKB-SubCell"/>
</dbReference>
<feature type="transmembrane region" description="Helical" evidence="7">
    <location>
        <begin position="301"/>
        <end position="321"/>
    </location>
</feature>
<geneLocation type="plasmid" evidence="9">
    <name>Plasmid3 DNA</name>
</geneLocation>
<feature type="transmembrane region" description="Helical" evidence="7">
    <location>
        <begin position="45"/>
        <end position="65"/>
    </location>
</feature>
<feature type="transmembrane region" description="Helical" evidence="7">
    <location>
        <begin position="119"/>
        <end position="142"/>
    </location>
</feature>
<evidence type="ECO:0000256" key="2">
    <source>
        <dbReference type="ARBA" id="ARBA00007430"/>
    </source>
</evidence>
<dbReference type="Proteomes" id="UP000064912">
    <property type="component" value="Plasmid Plasmid3"/>
</dbReference>
<accession>A0A0D6B9H5</accession>
<evidence type="ECO:0000256" key="4">
    <source>
        <dbReference type="ARBA" id="ARBA00022692"/>
    </source>
</evidence>
<protein>
    <submittedName>
        <fullName evidence="8">Polysaccharide biosynthesis protein</fullName>
    </submittedName>
</protein>